<reference evidence="1" key="1">
    <citation type="submission" date="2023-05" db="EMBL/GenBank/DDBJ databases">
        <authorList>
            <person name="Stuckert A."/>
        </authorList>
    </citation>
    <scope>NUCLEOTIDE SEQUENCE</scope>
</reference>
<proteinExistence type="predicted"/>
<keyword evidence="2" id="KW-1185">Reference proteome</keyword>
<name>A0ABN9GR85_9NEOB</name>
<organism evidence="1 2">
    <name type="scientific">Staurois parvus</name>
    <dbReference type="NCBI Taxonomy" id="386267"/>
    <lineage>
        <taxon>Eukaryota</taxon>
        <taxon>Metazoa</taxon>
        <taxon>Chordata</taxon>
        <taxon>Craniata</taxon>
        <taxon>Vertebrata</taxon>
        <taxon>Euteleostomi</taxon>
        <taxon>Amphibia</taxon>
        <taxon>Batrachia</taxon>
        <taxon>Anura</taxon>
        <taxon>Neobatrachia</taxon>
        <taxon>Ranoidea</taxon>
        <taxon>Ranidae</taxon>
        <taxon>Staurois</taxon>
    </lineage>
</organism>
<evidence type="ECO:0000313" key="1">
    <source>
        <dbReference type="EMBL" id="CAI9611048.1"/>
    </source>
</evidence>
<dbReference type="Proteomes" id="UP001162483">
    <property type="component" value="Unassembled WGS sequence"/>
</dbReference>
<gene>
    <name evidence="1" type="ORF">SPARVUS_LOCUS14483725</name>
</gene>
<accession>A0ABN9GR85</accession>
<feature type="non-terminal residue" evidence="1">
    <location>
        <position position="53"/>
    </location>
</feature>
<protein>
    <submittedName>
        <fullName evidence="1">Uncharacterized protein</fullName>
    </submittedName>
</protein>
<sequence>MHAKRFQDTQMDKTLNTGCSYQACHTTKDMLMTSHTLNLPTLGNKRNVNDQLT</sequence>
<dbReference type="EMBL" id="CATNWA010019063">
    <property type="protein sequence ID" value="CAI9611048.1"/>
    <property type="molecule type" value="Genomic_DNA"/>
</dbReference>
<comment type="caution">
    <text evidence="1">The sequence shown here is derived from an EMBL/GenBank/DDBJ whole genome shotgun (WGS) entry which is preliminary data.</text>
</comment>
<evidence type="ECO:0000313" key="2">
    <source>
        <dbReference type="Proteomes" id="UP001162483"/>
    </source>
</evidence>